<dbReference type="EMBL" id="AP011872">
    <property type="protein sequence ID" value="BAJ48721.1"/>
    <property type="molecule type" value="Genomic_DNA"/>
</dbReference>
<sequence length="217" mass="23220">MMKVLQASDIHGSMAAASALAEKAMNYDIVVLVGDITHFGAVPQAEPILATVAKSGRPVLFVPGNCDHPSLLGWRPPNKNIINIHGAIVRQGGYDFYGLGGGNLSPFNTLIEFSEEEFESMLSKFNPASESFILISHTPPFGVDADIGRGRHLGSTAIRKFVETKRPLAVCCGHIHEGRSISKIGETVVVNAGPAKEGFYASLEILGKEVKAELHSL</sequence>
<name>E6N8S1_CALS0</name>
<dbReference type="PANTHER" id="PTHR37523:SF1">
    <property type="entry name" value="CALCINEURIN-LIKE PHOSPHOESTERASE DOMAIN-CONTAINING PROTEIN"/>
    <property type="match status" value="1"/>
</dbReference>
<dbReference type="InterPro" id="IPR029052">
    <property type="entry name" value="Metallo-depent_PP-like"/>
</dbReference>
<dbReference type="PANTHER" id="PTHR37523">
    <property type="entry name" value="METALLOPHOSPHOESTERASE"/>
    <property type="match status" value="1"/>
</dbReference>
<evidence type="ECO:0000313" key="5">
    <source>
        <dbReference type="Proteomes" id="UP000008120"/>
    </source>
</evidence>
<dbReference type="EMBL" id="AP011871">
    <property type="protein sequence ID" value="BAJ48690.1"/>
    <property type="molecule type" value="Genomic_DNA"/>
</dbReference>
<dbReference type="InterPro" id="IPR004843">
    <property type="entry name" value="Calcineurin-like_PHP"/>
</dbReference>
<dbReference type="GO" id="GO:0016787">
    <property type="term" value="F:hydrolase activity"/>
    <property type="evidence" value="ECO:0007669"/>
    <property type="project" value="InterPro"/>
</dbReference>
<dbReference type="SUPFAM" id="SSF56300">
    <property type="entry name" value="Metallo-dependent phosphatases"/>
    <property type="match status" value="1"/>
</dbReference>
<gene>
    <name evidence="4" type="ORF">CSUB_C1542</name>
    <name evidence="3" type="ORF">HGMM_F05B08C02</name>
    <name evidence="2" type="ORF">HGMM_F40F12C15</name>
</gene>
<dbReference type="Pfam" id="PF00149">
    <property type="entry name" value="Metallophos"/>
    <property type="match status" value="1"/>
</dbReference>
<accession>E6N8S1</accession>
<proteinExistence type="predicted"/>
<dbReference type="BioCyc" id="CCAL311458:G131R-1566-MONOMER"/>
<evidence type="ECO:0000313" key="4">
    <source>
        <dbReference type="EMBL" id="BAJ51393.1"/>
    </source>
</evidence>
<evidence type="ECO:0000313" key="3">
    <source>
        <dbReference type="EMBL" id="BAJ48721.1"/>
    </source>
</evidence>
<feature type="domain" description="Calcineurin-like phosphoesterase" evidence="1">
    <location>
        <begin position="2"/>
        <end position="177"/>
    </location>
</feature>
<dbReference type="KEGG" id="csu:CSUB_C1542"/>
<protein>
    <recommendedName>
        <fullName evidence="1">Calcineurin-like phosphoesterase domain-containing protein</fullName>
    </recommendedName>
</protein>
<reference evidence="2 5" key="1">
    <citation type="journal article" date="2005" name="Environ. Microbiol.">
        <title>Genetic and functional properties of uncultivated thermophilic crenarchaeotes from a subsurface gold mine as revealed by analysis of genome fragments.</title>
        <authorList>
            <person name="Nunoura T."/>
            <person name="Hirayama H."/>
            <person name="Takami H."/>
            <person name="Oida H."/>
            <person name="Nishi S."/>
            <person name="Shimamura S."/>
            <person name="Suzuki Y."/>
            <person name="Inagaki F."/>
            <person name="Takai K."/>
            <person name="Nealson K.H."/>
            <person name="Horikoshi K."/>
        </authorList>
    </citation>
    <scope>NUCLEOTIDE SEQUENCE [LARGE SCALE GENOMIC DNA]</scope>
</reference>
<dbReference type="EMBL" id="BA000048">
    <property type="protein sequence ID" value="BAJ51393.1"/>
    <property type="molecule type" value="Genomic_DNA"/>
</dbReference>
<evidence type="ECO:0000313" key="2">
    <source>
        <dbReference type="EMBL" id="BAJ48690.1"/>
    </source>
</evidence>
<dbReference type="AlphaFoldDB" id="E6N8S1"/>
<organism evidence="2 5">
    <name type="scientific">Caldiarchaeum subterraneum</name>
    <dbReference type="NCBI Taxonomy" id="311458"/>
    <lineage>
        <taxon>Archaea</taxon>
        <taxon>Nitrososphaerota</taxon>
        <taxon>Candidatus Caldarchaeales</taxon>
        <taxon>Candidatus Caldarchaeaceae</taxon>
        <taxon>Candidatus Caldarchaeum</taxon>
    </lineage>
</organism>
<dbReference type="Proteomes" id="UP000008120">
    <property type="component" value="Chromosome"/>
</dbReference>
<reference evidence="2 5" key="2">
    <citation type="journal article" date="2011" name="Nucleic Acids Res.">
        <title>Insights into the evolution of Archaea and eukaryotic protein modifier systems revealed by the genome of a novel archaeal group.</title>
        <authorList>
            <person name="Nunoura T."/>
            <person name="Takaki Y."/>
            <person name="Kakuta J."/>
            <person name="Nishi S."/>
            <person name="Sugahara J."/>
            <person name="Kazama H."/>
            <person name="Chee G."/>
            <person name="Hattori M."/>
            <person name="Kanai A."/>
            <person name="Atomi H."/>
            <person name="Takai K."/>
            <person name="Takami H."/>
        </authorList>
    </citation>
    <scope>NUCLEOTIDE SEQUENCE [LARGE SCALE GENOMIC DNA]</scope>
</reference>
<dbReference type="STRING" id="311458.CSUB_C1542"/>
<evidence type="ECO:0000259" key="1">
    <source>
        <dbReference type="Pfam" id="PF00149"/>
    </source>
</evidence>
<dbReference type="Gene3D" id="3.60.21.10">
    <property type="match status" value="1"/>
</dbReference>